<keyword evidence="3" id="KW-1185">Reference proteome</keyword>
<feature type="transmembrane region" description="Helical" evidence="1">
    <location>
        <begin position="154"/>
        <end position="173"/>
    </location>
</feature>
<organism evidence="2 3">
    <name type="scientific">Stappia taiwanensis</name>
    <dbReference type="NCBI Taxonomy" id="992267"/>
    <lineage>
        <taxon>Bacteria</taxon>
        <taxon>Pseudomonadati</taxon>
        <taxon>Pseudomonadota</taxon>
        <taxon>Alphaproteobacteria</taxon>
        <taxon>Hyphomicrobiales</taxon>
        <taxon>Stappiaceae</taxon>
        <taxon>Stappia</taxon>
    </lineage>
</organism>
<feature type="transmembrane region" description="Helical" evidence="1">
    <location>
        <begin position="112"/>
        <end position="134"/>
    </location>
</feature>
<dbReference type="InterPro" id="IPR007272">
    <property type="entry name" value="Sulf_transp_TsuA/YedE"/>
</dbReference>
<feature type="transmembrane region" description="Helical" evidence="1">
    <location>
        <begin position="43"/>
        <end position="69"/>
    </location>
</feature>
<feature type="transmembrane region" description="Helical" evidence="1">
    <location>
        <begin position="6"/>
        <end position="22"/>
    </location>
</feature>
<accession>A0A838XUJ2</accession>
<keyword evidence="1" id="KW-1133">Transmembrane helix</keyword>
<protein>
    <submittedName>
        <fullName evidence="2">YeeE/YedE family protein</fullName>
    </submittedName>
</protein>
<gene>
    <name evidence="2" type="ORF">H1W37_02595</name>
</gene>
<comment type="caution">
    <text evidence="2">The sequence shown here is derived from an EMBL/GenBank/DDBJ whole genome shotgun (WGS) entry which is preliminary data.</text>
</comment>
<proteinExistence type="predicted"/>
<reference evidence="2 3" key="2">
    <citation type="submission" date="2020-08" db="EMBL/GenBank/DDBJ databases">
        <title>Stappia taiwanensis sp. nov., isolated from a coastal thermal spring.</title>
        <authorList>
            <person name="Kampfer P."/>
        </authorList>
    </citation>
    <scope>NUCLEOTIDE SEQUENCE [LARGE SCALE GENOMIC DNA]</scope>
    <source>
        <strain evidence="2 3">DSM 23284</strain>
    </source>
</reference>
<feature type="transmembrane region" description="Helical" evidence="1">
    <location>
        <begin position="75"/>
        <end position="100"/>
    </location>
</feature>
<dbReference type="Pfam" id="PF04143">
    <property type="entry name" value="Sulf_transp"/>
    <property type="match status" value="1"/>
</dbReference>
<dbReference type="AlphaFoldDB" id="A0A838XUJ2"/>
<reference evidence="2 3" key="1">
    <citation type="submission" date="2020-07" db="EMBL/GenBank/DDBJ databases">
        <authorList>
            <person name="Li M."/>
        </authorList>
    </citation>
    <scope>NUCLEOTIDE SEQUENCE [LARGE SCALE GENOMIC DNA]</scope>
    <source>
        <strain evidence="2 3">DSM 23284</strain>
    </source>
</reference>
<keyword evidence="1" id="KW-0472">Membrane</keyword>
<dbReference type="Proteomes" id="UP000559404">
    <property type="component" value="Unassembled WGS sequence"/>
</dbReference>
<dbReference type="RefSeq" id="WP_181758728.1">
    <property type="nucleotide sequence ID" value="NZ_BMCR01000002.1"/>
</dbReference>
<name>A0A838XUJ2_9HYPH</name>
<evidence type="ECO:0000313" key="3">
    <source>
        <dbReference type="Proteomes" id="UP000559404"/>
    </source>
</evidence>
<keyword evidence="1" id="KW-0812">Transmembrane</keyword>
<evidence type="ECO:0000313" key="2">
    <source>
        <dbReference type="EMBL" id="MBA4610530.1"/>
    </source>
</evidence>
<sequence length="206" mass="21254">MSTIWLVLLGLAMGAIFGVALEKSRVMEPGVLVGQFQFRNFTMLKMFLAATITGLVALAVLNGAFGVALHPKTFALGPVLIGGLILGVGIALAGACPGTALAQAGAGYRDAYAVIAGGIAGAIFYGYNIDWIGAALSFGSYGKITFADLLPLPFWGLALILAAILAAFLLVVLERLVPWQADMDKAEALLDVDAVQAGHGYSAPAE</sequence>
<evidence type="ECO:0000256" key="1">
    <source>
        <dbReference type="SAM" id="Phobius"/>
    </source>
</evidence>
<dbReference type="EMBL" id="JACEON010000002">
    <property type="protein sequence ID" value="MBA4610530.1"/>
    <property type="molecule type" value="Genomic_DNA"/>
</dbReference>